<organism evidence="1 2">
    <name type="scientific">Stentor coeruleus</name>
    <dbReference type="NCBI Taxonomy" id="5963"/>
    <lineage>
        <taxon>Eukaryota</taxon>
        <taxon>Sar</taxon>
        <taxon>Alveolata</taxon>
        <taxon>Ciliophora</taxon>
        <taxon>Postciliodesmatophora</taxon>
        <taxon>Heterotrichea</taxon>
        <taxon>Heterotrichida</taxon>
        <taxon>Stentoridae</taxon>
        <taxon>Stentor</taxon>
    </lineage>
</organism>
<sequence>MLSFGQLAADLSLTPRITRNLWVSNSCMKFCSCFFKGTELTDSQEQNAFRIISLGTSKFSNENEFHRNILMSYYVRYYNKTVFEDTPIMWKTLGFSTTEKENNELFNHYMLLTAMHLVFMYENCVSISRNLVLKANSQPSFPFISILLNLMKNSVHLLRSRKFNELFAENSNDNFVFQVFFEYQSGVVAQWNELHNDLKNIEEANKRTIAAANRNPQLMRVIYQNAKN</sequence>
<dbReference type="OrthoDB" id="266227at2759"/>
<accession>A0A1R2B8Y4</accession>
<keyword evidence="2" id="KW-1185">Reference proteome</keyword>
<reference evidence="1 2" key="1">
    <citation type="submission" date="2016-11" db="EMBL/GenBank/DDBJ databases">
        <title>The macronuclear genome of Stentor coeruleus: a giant cell with tiny introns.</title>
        <authorList>
            <person name="Slabodnick M."/>
            <person name="Ruby J.G."/>
            <person name="Reiff S.B."/>
            <person name="Swart E.C."/>
            <person name="Gosai S."/>
            <person name="Prabakaran S."/>
            <person name="Witkowska E."/>
            <person name="Larue G.E."/>
            <person name="Fisher S."/>
            <person name="Freeman R.M."/>
            <person name="Gunawardena J."/>
            <person name="Chu W."/>
            <person name="Stover N.A."/>
            <person name="Gregory B.D."/>
            <person name="Nowacki M."/>
            <person name="Derisi J."/>
            <person name="Roy S.W."/>
            <person name="Marshall W.F."/>
            <person name="Sood P."/>
        </authorList>
    </citation>
    <scope>NUCLEOTIDE SEQUENCE [LARGE SCALE GENOMIC DNA]</scope>
    <source>
        <strain evidence="1">WM001</strain>
    </source>
</reference>
<protein>
    <submittedName>
        <fullName evidence="1">Uncharacterized protein</fullName>
    </submittedName>
</protein>
<evidence type="ECO:0000313" key="1">
    <source>
        <dbReference type="EMBL" id="OMJ73145.1"/>
    </source>
</evidence>
<proteinExistence type="predicted"/>
<dbReference type="Proteomes" id="UP000187209">
    <property type="component" value="Unassembled WGS sequence"/>
</dbReference>
<dbReference type="EMBL" id="MPUH01000843">
    <property type="protein sequence ID" value="OMJ73145.1"/>
    <property type="molecule type" value="Genomic_DNA"/>
</dbReference>
<comment type="caution">
    <text evidence="1">The sequence shown here is derived from an EMBL/GenBank/DDBJ whole genome shotgun (WGS) entry which is preliminary data.</text>
</comment>
<dbReference type="AlphaFoldDB" id="A0A1R2B8Y4"/>
<name>A0A1R2B8Y4_9CILI</name>
<evidence type="ECO:0000313" key="2">
    <source>
        <dbReference type="Proteomes" id="UP000187209"/>
    </source>
</evidence>
<gene>
    <name evidence="1" type="ORF">SteCoe_28242</name>
</gene>